<reference evidence="1 2" key="1">
    <citation type="submission" date="2018-08" db="EMBL/GenBank/DDBJ databases">
        <title>Altererythrobacter sp.Ery1 and Ery12, the genome sequencing of novel strains in genus Alterythrobacter.</title>
        <authorList>
            <person name="Cheng H."/>
            <person name="Wu Y.-H."/>
            <person name="Fang C."/>
            <person name="Xu X.-W."/>
        </authorList>
    </citation>
    <scope>NUCLEOTIDE SEQUENCE [LARGE SCALE GENOMIC DNA]</scope>
    <source>
        <strain evidence="1 2">Ery1</strain>
    </source>
</reference>
<evidence type="ECO:0000313" key="1">
    <source>
        <dbReference type="EMBL" id="RIV78007.1"/>
    </source>
</evidence>
<protein>
    <submittedName>
        <fullName evidence="1">Uncharacterized protein</fullName>
    </submittedName>
</protein>
<gene>
    <name evidence="1" type="ORF">D2V04_08950</name>
</gene>
<accession>A0A418NHC3</accession>
<dbReference type="SUPFAM" id="SSF48452">
    <property type="entry name" value="TPR-like"/>
    <property type="match status" value="1"/>
</dbReference>
<keyword evidence="2" id="KW-1185">Reference proteome</keyword>
<dbReference type="InterPro" id="IPR012668">
    <property type="entry name" value="CHP02466"/>
</dbReference>
<dbReference type="AlphaFoldDB" id="A0A418NHC3"/>
<evidence type="ECO:0000313" key="2">
    <source>
        <dbReference type="Proteomes" id="UP000285092"/>
    </source>
</evidence>
<dbReference type="EMBL" id="QXFK01000016">
    <property type="protein sequence ID" value="RIV78007.1"/>
    <property type="molecule type" value="Genomic_DNA"/>
</dbReference>
<dbReference type="Gene3D" id="2.60.120.620">
    <property type="entry name" value="q2cbj1_9rhob like domain"/>
    <property type="match status" value="1"/>
</dbReference>
<comment type="caution">
    <text evidence="1">The sequence shown here is derived from an EMBL/GenBank/DDBJ whole genome shotgun (WGS) entry which is preliminary data.</text>
</comment>
<dbReference type="Proteomes" id="UP000285092">
    <property type="component" value="Unassembled WGS sequence"/>
</dbReference>
<name>A0A418NHC3_9SPHN</name>
<proteinExistence type="predicted"/>
<sequence>MRPKEAQAIAEGLVRSSSEAAFRGGLDLLKADYPEVLLPTAKRLSERNRADPRLAQLLGLAARAAGDGPLAHSAFSRAARLASADPLIVHSHARTALEAGKPAVDLFERAVSLAPQDGSVLLGLAAALVAERRGQEAIERLEAILTRNPLWIDGHRTLAHIRGQLGFDPVAHINTALATMGARHELHRLRILTLFEARRYSDATVAVAKARGLLGDLGWLRQFAAHAASEMGDIDTAENELAAAPLPASQEEFAMHARHLLRVGRPAEAAELLEPRVAEDRDHLFWPYLSLAWRLLDDSRADWLEGDESLVGLYDLGDQVGDLEALATDLRHLHVAAEAPLDQSVRGGTQSDGNLLLRDTPPIQRLRKTLLETVAAHVERLPQAREGHPTLFSRRAPQRVAGSWSVRLREAGFHVDHVHSQGWLSSAFYVALPETLARDDPADLTGKDGGTHEGWLTLGECRDLVPDLAPTRLIEPRPGRLVLFPSTMWHGTRPFSAGERLTVAFDIALPRQETDQ</sequence>
<dbReference type="Gene3D" id="1.25.40.10">
    <property type="entry name" value="Tetratricopeptide repeat domain"/>
    <property type="match status" value="1"/>
</dbReference>
<organism evidence="1 2">
    <name type="scientific">Pelagerythrobacter aerophilus</name>
    <dbReference type="NCBI Taxonomy" id="2306995"/>
    <lineage>
        <taxon>Bacteria</taxon>
        <taxon>Pseudomonadati</taxon>
        <taxon>Pseudomonadota</taxon>
        <taxon>Alphaproteobacteria</taxon>
        <taxon>Sphingomonadales</taxon>
        <taxon>Erythrobacteraceae</taxon>
        <taxon>Pelagerythrobacter</taxon>
    </lineage>
</organism>
<dbReference type="Pfam" id="PF13759">
    <property type="entry name" value="2OG-FeII_Oxy_5"/>
    <property type="match status" value="1"/>
</dbReference>
<dbReference type="Pfam" id="PF14559">
    <property type="entry name" value="TPR_19"/>
    <property type="match status" value="1"/>
</dbReference>
<dbReference type="InterPro" id="IPR011990">
    <property type="entry name" value="TPR-like_helical_dom_sf"/>
</dbReference>